<reference evidence="1" key="1">
    <citation type="journal article" date="2019" name="Sci. Rep.">
        <title>Draft genome of Tanacetum cinerariifolium, the natural source of mosquito coil.</title>
        <authorList>
            <person name="Yamashiro T."/>
            <person name="Shiraishi A."/>
            <person name="Satake H."/>
            <person name="Nakayama K."/>
        </authorList>
    </citation>
    <scope>NUCLEOTIDE SEQUENCE</scope>
</reference>
<gene>
    <name evidence="1" type="ORF">Tci_504530</name>
</gene>
<dbReference type="EMBL" id="BKCJ010265622">
    <property type="protein sequence ID" value="GEZ32557.1"/>
    <property type="molecule type" value="Genomic_DNA"/>
</dbReference>
<protein>
    <submittedName>
        <fullName evidence="1">Uncharacterized protein</fullName>
    </submittedName>
</protein>
<evidence type="ECO:0000313" key="1">
    <source>
        <dbReference type="EMBL" id="GEZ32557.1"/>
    </source>
</evidence>
<sequence length="278" mass="31154">MLIKRVTIHESLLKSFYISGLKLDLQCLLLRSNPKTLDEAFSFACAVETCFTNLNIWEFLRSNPSTLREDFFKACITEAYFLSIAEKEQNIPEKEYTTLSLPSEEVSPMVEGSLNASKDTILSSALNVASGKTIVAESVGIEQNEPIDVNEGKSLNLVVAANDVGNNGLSEIDHQWQCNLFATGGVAQVDTWNHNRSQPVNTFEWGSGLVHCNLRELNILATYGNDMGITNYGLRLKYEAIKKLKEMTQLFKKRLKIINHGIRIVSRQHLEGKVVLKD</sequence>
<organism evidence="1">
    <name type="scientific">Tanacetum cinerariifolium</name>
    <name type="common">Dalmatian daisy</name>
    <name type="synonym">Chrysanthemum cinerariifolium</name>
    <dbReference type="NCBI Taxonomy" id="118510"/>
    <lineage>
        <taxon>Eukaryota</taxon>
        <taxon>Viridiplantae</taxon>
        <taxon>Streptophyta</taxon>
        <taxon>Embryophyta</taxon>
        <taxon>Tracheophyta</taxon>
        <taxon>Spermatophyta</taxon>
        <taxon>Magnoliopsida</taxon>
        <taxon>eudicotyledons</taxon>
        <taxon>Gunneridae</taxon>
        <taxon>Pentapetalae</taxon>
        <taxon>asterids</taxon>
        <taxon>campanulids</taxon>
        <taxon>Asterales</taxon>
        <taxon>Asteraceae</taxon>
        <taxon>Asteroideae</taxon>
        <taxon>Anthemideae</taxon>
        <taxon>Anthemidinae</taxon>
        <taxon>Tanacetum</taxon>
    </lineage>
</organism>
<name>A0A699I896_TANCI</name>
<proteinExistence type="predicted"/>
<accession>A0A699I896</accession>
<dbReference type="AlphaFoldDB" id="A0A699I896"/>
<comment type="caution">
    <text evidence="1">The sequence shown here is derived from an EMBL/GenBank/DDBJ whole genome shotgun (WGS) entry which is preliminary data.</text>
</comment>